<dbReference type="SUPFAM" id="SSF54403">
    <property type="entry name" value="Cystatin/monellin"/>
    <property type="match status" value="1"/>
</dbReference>
<dbReference type="PROSITE" id="PS00287">
    <property type="entry name" value="CYSTATIN"/>
    <property type="match status" value="1"/>
</dbReference>
<evidence type="ECO:0000256" key="4">
    <source>
        <dbReference type="RuleBase" id="RU362130"/>
    </source>
</evidence>
<evidence type="ECO:0000313" key="6">
    <source>
        <dbReference type="EMBL" id="KAG6524862.1"/>
    </source>
</evidence>
<protein>
    <recommendedName>
        <fullName evidence="4">Cysteine proteinase inhibitor</fullName>
    </recommendedName>
</protein>
<gene>
    <name evidence="6" type="ORF">ZIOFF_014806</name>
</gene>
<keyword evidence="2 4" id="KW-0646">Protease inhibitor</keyword>
<dbReference type="InterPro" id="IPR027214">
    <property type="entry name" value="Cystatin"/>
</dbReference>
<evidence type="ECO:0000256" key="2">
    <source>
        <dbReference type="ARBA" id="ARBA00022690"/>
    </source>
</evidence>
<dbReference type="GO" id="GO:0004869">
    <property type="term" value="F:cysteine-type endopeptidase inhibitor activity"/>
    <property type="evidence" value="ECO:0007669"/>
    <property type="project" value="UniProtKB-KW"/>
</dbReference>
<organism evidence="6 7">
    <name type="scientific">Zingiber officinale</name>
    <name type="common">Ginger</name>
    <name type="synonym">Amomum zingiber</name>
    <dbReference type="NCBI Taxonomy" id="94328"/>
    <lineage>
        <taxon>Eukaryota</taxon>
        <taxon>Viridiplantae</taxon>
        <taxon>Streptophyta</taxon>
        <taxon>Embryophyta</taxon>
        <taxon>Tracheophyta</taxon>
        <taxon>Spermatophyta</taxon>
        <taxon>Magnoliopsida</taxon>
        <taxon>Liliopsida</taxon>
        <taxon>Zingiberales</taxon>
        <taxon>Zingiberaceae</taxon>
        <taxon>Zingiber</taxon>
    </lineage>
</organism>
<dbReference type="InterPro" id="IPR046350">
    <property type="entry name" value="Cystatin_sf"/>
</dbReference>
<dbReference type="CDD" id="cd00042">
    <property type="entry name" value="CY"/>
    <property type="match status" value="1"/>
</dbReference>
<dbReference type="InterPro" id="IPR018073">
    <property type="entry name" value="Prot_inh_cystat_CS"/>
</dbReference>
<keyword evidence="7" id="KW-1185">Reference proteome</keyword>
<evidence type="ECO:0000256" key="1">
    <source>
        <dbReference type="ARBA" id="ARBA00007233"/>
    </source>
</evidence>
<dbReference type="Gene3D" id="3.10.450.10">
    <property type="match status" value="1"/>
</dbReference>
<dbReference type="PANTHER" id="PTHR11413:SF103">
    <property type="entry name" value="CYSTEINE PROTEINASE INHIBITOR 12"/>
    <property type="match status" value="1"/>
</dbReference>
<comment type="similarity">
    <text evidence="1 4">Belongs to the cystatin family. Phytocystatin subfamily.</text>
</comment>
<feature type="compositionally biased region" description="Basic and acidic residues" evidence="5">
    <location>
        <begin position="123"/>
        <end position="142"/>
    </location>
</feature>
<dbReference type="PANTHER" id="PTHR11413">
    <property type="entry name" value="CYSTATIN FAMILY MEMBER"/>
    <property type="match status" value="1"/>
</dbReference>
<dbReference type="EMBL" id="JACMSC010000004">
    <property type="protein sequence ID" value="KAG6524862.1"/>
    <property type="molecule type" value="Genomic_DNA"/>
</dbReference>
<feature type="region of interest" description="Disordered" evidence="5">
    <location>
        <begin position="123"/>
        <end position="151"/>
    </location>
</feature>
<comment type="caution">
    <text evidence="6">The sequence shown here is derived from an EMBL/GenBank/DDBJ whole genome shotgun (WGS) entry which is preliminary data.</text>
</comment>
<evidence type="ECO:0000256" key="5">
    <source>
        <dbReference type="SAM" id="MobiDB-lite"/>
    </source>
</evidence>
<reference evidence="6 7" key="1">
    <citation type="submission" date="2020-08" db="EMBL/GenBank/DDBJ databases">
        <title>Plant Genome Project.</title>
        <authorList>
            <person name="Zhang R.-G."/>
        </authorList>
    </citation>
    <scope>NUCLEOTIDE SEQUENCE [LARGE SCALE GENOMIC DNA]</scope>
    <source>
        <tissue evidence="6">Rhizome</tissue>
    </source>
</reference>
<sequence>MGFLSNSVVFSAVIDMYSICGRLDKVVQLSRSGLEDEALMLFVVTLKLKSNVDIDIDDSVPHTAVALHSSARYGKVSATDSNDEIKLHSMLDELGDVPQALFELSLRDLVELPQIIASAMQEKQSKEREFTERKSRSWEERKKAVKKRRPRSQSMDIGVGLLKWIIPLSSSRRKERFVFVSPSSLTSGTSTDMNKVEDVRQYQRGGREIPEFQWISQLAQRSTNVLLEFARVVKAREQVVAGTLHHLTVEAVEGGEKKIDGIAILVPLFWCSLLCRYFGMSKSLIWSLRYCELSPGDDLGHESGLRGWKTSAARKGANCRSPSYIAAKPILRQLPHRRLF</sequence>
<dbReference type="InterPro" id="IPR000010">
    <property type="entry name" value="Cystatin_dom"/>
</dbReference>
<name>A0A8J5HHV4_ZINOF</name>
<dbReference type="Proteomes" id="UP000734854">
    <property type="component" value="Unassembled WGS sequence"/>
</dbReference>
<accession>A0A8J5HHV4</accession>
<dbReference type="AlphaFoldDB" id="A0A8J5HHV4"/>
<evidence type="ECO:0000313" key="7">
    <source>
        <dbReference type="Proteomes" id="UP000734854"/>
    </source>
</evidence>
<evidence type="ECO:0000256" key="3">
    <source>
        <dbReference type="ARBA" id="ARBA00022704"/>
    </source>
</evidence>
<proteinExistence type="inferred from homology"/>
<keyword evidence="3 4" id="KW-0789">Thiol protease inhibitor</keyword>